<feature type="compositionally biased region" description="Polar residues" evidence="1">
    <location>
        <begin position="70"/>
        <end position="81"/>
    </location>
</feature>
<feature type="compositionally biased region" description="Gly residues" evidence="1">
    <location>
        <begin position="255"/>
        <end position="267"/>
    </location>
</feature>
<name>A0AAN7BL87_9PEZI</name>
<dbReference type="EMBL" id="MU865366">
    <property type="protein sequence ID" value="KAK4225495.1"/>
    <property type="molecule type" value="Genomic_DNA"/>
</dbReference>
<dbReference type="Pfam" id="PF14475">
    <property type="entry name" value="Mso1_Sec1_bdg"/>
    <property type="match status" value="1"/>
</dbReference>
<protein>
    <submittedName>
        <fullName evidence="3">Sec1-binding region of Mso1-domain-containing protein</fullName>
    </submittedName>
</protein>
<feature type="domain" description="Mso1 N-terminal" evidence="2">
    <location>
        <begin position="14"/>
        <end position="54"/>
    </location>
</feature>
<comment type="caution">
    <text evidence="3">The sequence shown here is derived from an EMBL/GenBank/DDBJ whole genome shotgun (WGS) entry which is preliminary data.</text>
</comment>
<proteinExistence type="predicted"/>
<sequence length="285" mass="29138">MASWYSSISSNITKLQRTIFAGENDGDTEDDTHVCRVLRNYYLEVKSQPLPNWLPPDPKAPPPAQPVLANSQQTSRYGNFNSSQQGGGGGQLSSLWDNGGGKGQQQQGGHNAGNRNPFAASGGGQQQPDPRQAVPQSLRAGGYQSTGGRVEGVSSPSPSVSSAQSGVSAQEKLKQRLWGGARTTSPNSGGPFQPPAQQQAPAPQQSSGGGSRWGASWGAGQGAAANESGYGRRNDQPVLSANAPWADGGFDYPAGGAGGSSGGGGRSYGLPSGPRGGLPSGPRPR</sequence>
<evidence type="ECO:0000256" key="1">
    <source>
        <dbReference type="SAM" id="MobiDB-lite"/>
    </source>
</evidence>
<reference evidence="3" key="2">
    <citation type="submission" date="2023-05" db="EMBL/GenBank/DDBJ databases">
        <authorList>
            <consortium name="Lawrence Berkeley National Laboratory"/>
            <person name="Steindorff A."/>
            <person name="Hensen N."/>
            <person name="Bonometti L."/>
            <person name="Westerberg I."/>
            <person name="Brannstrom I.O."/>
            <person name="Guillou S."/>
            <person name="Cros-Aarteil S."/>
            <person name="Calhoun S."/>
            <person name="Haridas S."/>
            <person name="Kuo A."/>
            <person name="Mondo S."/>
            <person name="Pangilinan J."/>
            <person name="Riley R."/>
            <person name="Labutti K."/>
            <person name="Andreopoulos B."/>
            <person name="Lipzen A."/>
            <person name="Chen C."/>
            <person name="Yanf M."/>
            <person name="Daum C."/>
            <person name="Ng V."/>
            <person name="Clum A."/>
            <person name="Ohm R."/>
            <person name="Martin F."/>
            <person name="Silar P."/>
            <person name="Natvig D."/>
            <person name="Lalanne C."/>
            <person name="Gautier V."/>
            <person name="Ament-Velasquez S.L."/>
            <person name="Kruys A."/>
            <person name="Hutchinson M.I."/>
            <person name="Powell A.J."/>
            <person name="Barry K."/>
            <person name="Miller A.N."/>
            <person name="Grigoriev I.V."/>
            <person name="Debuchy R."/>
            <person name="Gladieux P."/>
            <person name="Thoren M.H."/>
            <person name="Johannesson H."/>
        </authorList>
    </citation>
    <scope>NUCLEOTIDE SEQUENCE</scope>
    <source>
        <strain evidence="3">CBS 990.96</strain>
    </source>
</reference>
<evidence type="ECO:0000313" key="3">
    <source>
        <dbReference type="EMBL" id="KAK4225495.1"/>
    </source>
</evidence>
<evidence type="ECO:0000313" key="4">
    <source>
        <dbReference type="Proteomes" id="UP001301958"/>
    </source>
</evidence>
<organism evidence="3 4">
    <name type="scientific">Podospora fimiseda</name>
    <dbReference type="NCBI Taxonomy" id="252190"/>
    <lineage>
        <taxon>Eukaryota</taxon>
        <taxon>Fungi</taxon>
        <taxon>Dikarya</taxon>
        <taxon>Ascomycota</taxon>
        <taxon>Pezizomycotina</taxon>
        <taxon>Sordariomycetes</taxon>
        <taxon>Sordariomycetidae</taxon>
        <taxon>Sordariales</taxon>
        <taxon>Podosporaceae</taxon>
        <taxon>Podospora</taxon>
    </lineage>
</organism>
<gene>
    <name evidence="3" type="ORF">QBC38DRAFT_482914</name>
</gene>
<feature type="compositionally biased region" description="Gly residues" evidence="1">
    <location>
        <begin position="207"/>
        <end position="221"/>
    </location>
</feature>
<evidence type="ECO:0000259" key="2">
    <source>
        <dbReference type="Pfam" id="PF14475"/>
    </source>
</evidence>
<dbReference type="AlphaFoldDB" id="A0AAN7BL87"/>
<feature type="compositionally biased region" description="Pro residues" evidence="1">
    <location>
        <begin position="52"/>
        <end position="65"/>
    </location>
</feature>
<keyword evidence="4" id="KW-1185">Reference proteome</keyword>
<reference evidence="3" key="1">
    <citation type="journal article" date="2023" name="Mol. Phylogenet. Evol.">
        <title>Genome-scale phylogeny and comparative genomics of the fungal order Sordariales.</title>
        <authorList>
            <person name="Hensen N."/>
            <person name="Bonometti L."/>
            <person name="Westerberg I."/>
            <person name="Brannstrom I.O."/>
            <person name="Guillou S."/>
            <person name="Cros-Aarteil S."/>
            <person name="Calhoun S."/>
            <person name="Haridas S."/>
            <person name="Kuo A."/>
            <person name="Mondo S."/>
            <person name="Pangilinan J."/>
            <person name="Riley R."/>
            <person name="LaButti K."/>
            <person name="Andreopoulos B."/>
            <person name="Lipzen A."/>
            <person name="Chen C."/>
            <person name="Yan M."/>
            <person name="Daum C."/>
            <person name="Ng V."/>
            <person name="Clum A."/>
            <person name="Steindorff A."/>
            <person name="Ohm R.A."/>
            <person name="Martin F."/>
            <person name="Silar P."/>
            <person name="Natvig D.O."/>
            <person name="Lalanne C."/>
            <person name="Gautier V."/>
            <person name="Ament-Velasquez S.L."/>
            <person name="Kruys A."/>
            <person name="Hutchinson M.I."/>
            <person name="Powell A.J."/>
            <person name="Barry K."/>
            <person name="Miller A.N."/>
            <person name="Grigoriev I.V."/>
            <person name="Debuchy R."/>
            <person name="Gladieux P."/>
            <person name="Hiltunen Thoren M."/>
            <person name="Johannesson H."/>
        </authorList>
    </citation>
    <scope>NUCLEOTIDE SEQUENCE</scope>
    <source>
        <strain evidence="3">CBS 990.96</strain>
    </source>
</reference>
<dbReference type="InterPro" id="IPR028095">
    <property type="entry name" value="Mso1_N_dom"/>
</dbReference>
<feature type="compositionally biased region" description="Low complexity" evidence="1">
    <location>
        <begin position="104"/>
        <end position="116"/>
    </location>
</feature>
<feature type="compositionally biased region" description="Low complexity" evidence="1">
    <location>
        <begin position="188"/>
        <end position="206"/>
    </location>
</feature>
<feature type="region of interest" description="Disordered" evidence="1">
    <location>
        <begin position="52"/>
        <end position="285"/>
    </location>
</feature>
<dbReference type="Proteomes" id="UP001301958">
    <property type="component" value="Unassembled WGS sequence"/>
</dbReference>
<feature type="compositionally biased region" description="Low complexity" evidence="1">
    <location>
        <begin position="151"/>
        <end position="170"/>
    </location>
</feature>
<accession>A0AAN7BL87</accession>